<keyword evidence="3" id="KW-1185">Reference proteome</keyword>
<name>A0A1Q6A3P4_9SPHI</name>
<keyword evidence="1" id="KW-1133">Transmembrane helix</keyword>
<proteinExistence type="predicted"/>
<feature type="transmembrane region" description="Helical" evidence="1">
    <location>
        <begin position="116"/>
        <end position="138"/>
    </location>
</feature>
<evidence type="ECO:0000256" key="1">
    <source>
        <dbReference type="SAM" id="Phobius"/>
    </source>
</evidence>
<reference evidence="2 3" key="1">
    <citation type="submission" date="2016-11" db="EMBL/GenBank/DDBJ databases">
        <title>Whole Genome Sequencing of Mucilaginibacter polytrichastri RG4-7(T) isolated from the moss sample.</title>
        <authorList>
            <person name="Li Y."/>
        </authorList>
    </citation>
    <scope>NUCLEOTIDE SEQUENCE [LARGE SCALE GENOMIC DNA]</scope>
    <source>
        <strain evidence="2 3">RG4-7</strain>
    </source>
</reference>
<feature type="transmembrane region" description="Helical" evidence="1">
    <location>
        <begin position="228"/>
        <end position="247"/>
    </location>
</feature>
<evidence type="ECO:0000313" key="3">
    <source>
        <dbReference type="Proteomes" id="UP000186720"/>
    </source>
</evidence>
<keyword evidence="1" id="KW-0812">Transmembrane</keyword>
<feature type="transmembrane region" description="Helical" evidence="1">
    <location>
        <begin position="202"/>
        <end position="222"/>
    </location>
</feature>
<dbReference type="AlphaFoldDB" id="A0A1Q6A3P4"/>
<sequence>MIDFFAVLRSRNEPLFYFGLTCILSAVVVLLIAKFSHVQINGVNAWYKPFKFALSIGIFSWTMGWYTGYLELPSQVSTYSWTTIILLGFELFYITFQAARGHLSHYNVSSSLYTSLTAAMAIAAIAATLYTGYIGILFCTKEFPELPGYYLWAIRIGIFLFVVFAFEGAVMGANGSHSVGGSGDGDGLPLLNWSRKYGDLRIAHFVGMHALQVLPLIAYYLLRDIKLVIVLGLVYGALALFCLVQALNSKPLLSFW</sequence>
<dbReference type="RefSeq" id="WP_074491181.1">
    <property type="nucleotide sequence ID" value="NZ_FPAM01000025.1"/>
</dbReference>
<accession>A0A1Q6A3P4</accession>
<protein>
    <submittedName>
        <fullName evidence="2">Uncharacterized protein</fullName>
    </submittedName>
</protein>
<evidence type="ECO:0000313" key="2">
    <source>
        <dbReference type="EMBL" id="OKS88626.1"/>
    </source>
</evidence>
<organism evidence="2 3">
    <name type="scientific">Mucilaginibacter polytrichastri</name>
    <dbReference type="NCBI Taxonomy" id="1302689"/>
    <lineage>
        <taxon>Bacteria</taxon>
        <taxon>Pseudomonadati</taxon>
        <taxon>Bacteroidota</taxon>
        <taxon>Sphingobacteriia</taxon>
        <taxon>Sphingobacteriales</taxon>
        <taxon>Sphingobacteriaceae</taxon>
        <taxon>Mucilaginibacter</taxon>
    </lineage>
</organism>
<comment type="caution">
    <text evidence="2">The sequence shown here is derived from an EMBL/GenBank/DDBJ whole genome shotgun (WGS) entry which is preliminary data.</text>
</comment>
<dbReference type="OrthoDB" id="343560at2"/>
<feature type="transmembrane region" description="Helical" evidence="1">
    <location>
        <begin position="150"/>
        <end position="170"/>
    </location>
</feature>
<feature type="transmembrane region" description="Helical" evidence="1">
    <location>
        <begin position="15"/>
        <end position="33"/>
    </location>
</feature>
<dbReference type="EMBL" id="MPPL01000001">
    <property type="protein sequence ID" value="OKS88626.1"/>
    <property type="molecule type" value="Genomic_DNA"/>
</dbReference>
<feature type="transmembrane region" description="Helical" evidence="1">
    <location>
        <begin position="45"/>
        <end position="66"/>
    </location>
</feature>
<feature type="transmembrane region" description="Helical" evidence="1">
    <location>
        <begin position="78"/>
        <end position="96"/>
    </location>
</feature>
<dbReference type="STRING" id="1302689.RG47T_4098"/>
<dbReference type="Proteomes" id="UP000186720">
    <property type="component" value="Unassembled WGS sequence"/>
</dbReference>
<gene>
    <name evidence="2" type="ORF">RG47T_4098</name>
</gene>
<keyword evidence="1" id="KW-0472">Membrane</keyword>